<accession>A0ABW1MJ86</accession>
<dbReference type="Proteomes" id="UP001596139">
    <property type="component" value="Unassembled WGS sequence"/>
</dbReference>
<protein>
    <submittedName>
        <fullName evidence="1">DUF7019 family protein</fullName>
    </submittedName>
</protein>
<dbReference type="EMBL" id="JBHSPX010000004">
    <property type="protein sequence ID" value="MFC6063859.1"/>
    <property type="molecule type" value="Genomic_DNA"/>
</dbReference>
<evidence type="ECO:0000313" key="2">
    <source>
        <dbReference type="Proteomes" id="UP001596139"/>
    </source>
</evidence>
<dbReference type="RefSeq" id="WP_382467401.1">
    <property type="nucleotide sequence ID" value="NZ_JBHSPX010000004.1"/>
</dbReference>
<proteinExistence type="predicted"/>
<dbReference type="NCBIfam" id="NF040893">
    <property type="entry name" value="SAVMC3_10250"/>
    <property type="match status" value="1"/>
</dbReference>
<reference evidence="2" key="1">
    <citation type="journal article" date="2019" name="Int. J. Syst. Evol. Microbiol.">
        <title>The Global Catalogue of Microorganisms (GCM) 10K type strain sequencing project: providing services to taxonomists for standard genome sequencing and annotation.</title>
        <authorList>
            <consortium name="The Broad Institute Genomics Platform"/>
            <consortium name="The Broad Institute Genome Sequencing Center for Infectious Disease"/>
            <person name="Wu L."/>
            <person name="Ma J."/>
        </authorList>
    </citation>
    <scope>NUCLEOTIDE SEQUENCE [LARGE SCALE GENOMIC DNA]</scope>
    <source>
        <strain evidence="2">CGMCC 1.15180</strain>
    </source>
</reference>
<dbReference type="InterPro" id="IPR054284">
    <property type="entry name" value="DUF7019"/>
</dbReference>
<evidence type="ECO:0000313" key="1">
    <source>
        <dbReference type="EMBL" id="MFC6063859.1"/>
    </source>
</evidence>
<organism evidence="1 2">
    <name type="scientific">Streptomyces ochraceiscleroticus</name>
    <dbReference type="NCBI Taxonomy" id="47761"/>
    <lineage>
        <taxon>Bacteria</taxon>
        <taxon>Bacillati</taxon>
        <taxon>Actinomycetota</taxon>
        <taxon>Actinomycetes</taxon>
        <taxon>Kitasatosporales</taxon>
        <taxon>Streptomycetaceae</taxon>
        <taxon>Streptomyces</taxon>
    </lineage>
</organism>
<comment type="caution">
    <text evidence="1">The sequence shown here is derived from an EMBL/GenBank/DDBJ whole genome shotgun (WGS) entry which is preliminary data.</text>
</comment>
<sequence length="224" mass="24921">MRTDGREAGHRVRYYLYLSDAKLDMLFEQIPQKLLPRLVTEAKVDLKVVSFSVQRAQSEMSRYDRLEVVEAFLEREYDVGWMTEPAFWFRGESGLRVSGADGAGGPVLMTGTDSEPVVVLIGSAHHVMGGEQPSPELGRVGHSWLPSLHRLLQNARPGNTGSLDDRGTLRDSLAFAQQATGPAMWCEFLARQLMRGTVTQEGRTREVVIGTPLYVAMCDEIRGP</sequence>
<name>A0ABW1MJ86_9ACTN</name>
<gene>
    <name evidence="1" type="ORF">ACFP4F_14990</name>
</gene>
<dbReference type="Pfam" id="PF22880">
    <property type="entry name" value="DUF7019"/>
    <property type="match status" value="1"/>
</dbReference>
<keyword evidence="2" id="KW-1185">Reference proteome</keyword>